<protein>
    <submittedName>
        <fullName evidence="2">Two-component response regulator ORR26-like</fullName>
    </submittedName>
</protein>
<reference evidence="1" key="1">
    <citation type="journal article" date="2014" name="Nat. Commun.">
        <title>The tobacco genome sequence and its comparison with those of tomato and potato.</title>
        <authorList>
            <person name="Sierro N."/>
            <person name="Battey J.N."/>
            <person name="Ouadi S."/>
            <person name="Bakaher N."/>
            <person name="Bovet L."/>
            <person name="Willig A."/>
            <person name="Goepfert S."/>
            <person name="Peitsch M.C."/>
            <person name="Ivanov N.V."/>
        </authorList>
    </citation>
    <scope>NUCLEOTIDE SEQUENCE [LARGE SCALE GENOMIC DNA]</scope>
</reference>
<evidence type="ECO:0000313" key="1">
    <source>
        <dbReference type="Proteomes" id="UP000790787"/>
    </source>
</evidence>
<gene>
    <name evidence="2" type="primary">LOC142178483</name>
</gene>
<name>A0AC58U3Y3_TOBAC</name>
<sequence length="215" mass="24619">MVDVKMPEMECFEFINGTQLIKDIPIILMSSNVKRGMVEQAVAQGVYFFYMPISAKKLKNIWQHVYRHQKKASQKSENSKANNQVEVMDNASCANKKMQDTKGKSIVNSVEGSKGKRITDEETQVKNGDSEEEDRSLVSEKTMEKRRLLHWTPDLEKKFKKAVRKLGKKAHPKLIMKMMDIPNLTQKQIANHLQILILARVDRDFAIGPLSGDSR</sequence>
<reference evidence="2" key="2">
    <citation type="submission" date="2025-08" db="UniProtKB">
        <authorList>
            <consortium name="RefSeq"/>
        </authorList>
    </citation>
    <scope>IDENTIFICATION</scope>
    <source>
        <tissue evidence="2">Leaf</tissue>
    </source>
</reference>
<evidence type="ECO:0000313" key="2">
    <source>
        <dbReference type="RefSeq" id="XP_075104189.1"/>
    </source>
</evidence>
<accession>A0AC58U3Y3</accession>
<keyword evidence="1" id="KW-1185">Reference proteome</keyword>
<dbReference type="Proteomes" id="UP000790787">
    <property type="component" value="Chromosome 24"/>
</dbReference>
<dbReference type="RefSeq" id="XP_075104189.1">
    <property type="nucleotide sequence ID" value="XM_075248088.1"/>
</dbReference>
<proteinExistence type="predicted"/>
<organism evidence="1 2">
    <name type="scientific">Nicotiana tabacum</name>
    <name type="common">Common tobacco</name>
    <dbReference type="NCBI Taxonomy" id="4097"/>
    <lineage>
        <taxon>Eukaryota</taxon>
        <taxon>Viridiplantae</taxon>
        <taxon>Streptophyta</taxon>
        <taxon>Embryophyta</taxon>
        <taxon>Tracheophyta</taxon>
        <taxon>Spermatophyta</taxon>
        <taxon>Magnoliopsida</taxon>
        <taxon>eudicotyledons</taxon>
        <taxon>Gunneridae</taxon>
        <taxon>Pentapetalae</taxon>
        <taxon>asterids</taxon>
        <taxon>lamiids</taxon>
        <taxon>Solanales</taxon>
        <taxon>Solanaceae</taxon>
        <taxon>Nicotianoideae</taxon>
        <taxon>Nicotianeae</taxon>
        <taxon>Nicotiana</taxon>
    </lineage>
</organism>